<dbReference type="InterPro" id="IPR020904">
    <property type="entry name" value="Sc_DH/Rdtase_CS"/>
</dbReference>
<keyword evidence="2" id="KW-0560">Oxidoreductase</keyword>
<reference evidence="3 4" key="1">
    <citation type="submission" date="2017-07" db="EMBL/GenBank/DDBJ databases">
        <title>An improved, manually edited Actinidia chinensis var. chinensis (kiwifruit) genome highlights the challenges associated with draft genomes and gene prediction in plants.</title>
        <authorList>
            <person name="Pilkington S."/>
            <person name="Crowhurst R."/>
            <person name="Hilario E."/>
            <person name="Nardozza S."/>
            <person name="Fraser L."/>
            <person name="Peng Y."/>
            <person name="Gunaseelan K."/>
            <person name="Simpson R."/>
            <person name="Tahir J."/>
            <person name="Deroles S."/>
            <person name="Templeton K."/>
            <person name="Luo Z."/>
            <person name="Davy M."/>
            <person name="Cheng C."/>
            <person name="Mcneilage M."/>
            <person name="Scaglione D."/>
            <person name="Liu Y."/>
            <person name="Zhang Q."/>
            <person name="Datson P."/>
            <person name="De Silva N."/>
            <person name="Gardiner S."/>
            <person name="Bassett H."/>
            <person name="Chagne D."/>
            <person name="Mccallum J."/>
            <person name="Dzierzon H."/>
            <person name="Deng C."/>
            <person name="Wang Y.-Y."/>
            <person name="Barron N."/>
            <person name="Manako K."/>
            <person name="Bowen J."/>
            <person name="Foster T."/>
            <person name="Erridge Z."/>
            <person name="Tiffin H."/>
            <person name="Waite C."/>
            <person name="Davies K."/>
            <person name="Grierson E."/>
            <person name="Laing W."/>
            <person name="Kirk R."/>
            <person name="Chen X."/>
            <person name="Wood M."/>
            <person name="Montefiori M."/>
            <person name="Brummell D."/>
            <person name="Schwinn K."/>
            <person name="Catanach A."/>
            <person name="Fullerton C."/>
            <person name="Li D."/>
            <person name="Meiyalaghan S."/>
            <person name="Nieuwenhuizen N."/>
            <person name="Read N."/>
            <person name="Prakash R."/>
            <person name="Hunter D."/>
            <person name="Zhang H."/>
            <person name="Mckenzie M."/>
            <person name="Knabel M."/>
            <person name="Harris A."/>
            <person name="Allan A."/>
            <person name="Chen A."/>
            <person name="Janssen B."/>
            <person name="Plunkett B."/>
            <person name="Dwamena C."/>
            <person name="Voogd C."/>
            <person name="Leif D."/>
            <person name="Lafferty D."/>
            <person name="Souleyre E."/>
            <person name="Varkonyi-Gasic E."/>
            <person name="Gambi F."/>
            <person name="Hanley J."/>
            <person name="Yao J.-L."/>
            <person name="Cheung J."/>
            <person name="David K."/>
            <person name="Warren B."/>
            <person name="Marsh K."/>
            <person name="Snowden K."/>
            <person name="Lin-Wang K."/>
            <person name="Brian L."/>
            <person name="Martinez-Sanchez M."/>
            <person name="Wang M."/>
            <person name="Ileperuma N."/>
            <person name="Macnee N."/>
            <person name="Campin R."/>
            <person name="Mcatee P."/>
            <person name="Drummond R."/>
            <person name="Espley R."/>
            <person name="Ireland H."/>
            <person name="Wu R."/>
            <person name="Atkinson R."/>
            <person name="Karunairetnam S."/>
            <person name="Bulley S."/>
            <person name="Chunkath S."/>
            <person name="Hanley Z."/>
            <person name="Storey R."/>
            <person name="Thrimawithana A."/>
            <person name="Thomson S."/>
            <person name="David C."/>
            <person name="Testolin R."/>
        </authorList>
    </citation>
    <scope>NUCLEOTIDE SEQUENCE [LARGE SCALE GENOMIC DNA]</scope>
    <source>
        <strain evidence="4">cv. Red5</strain>
        <tissue evidence="3">Young leaf</tissue>
    </source>
</reference>
<dbReference type="PANTHER" id="PTHR43180">
    <property type="entry name" value="3-OXOACYL-(ACYL-CARRIER-PROTEIN) REDUCTASE (AFU_ORTHOLOGUE AFUA_6G11210)"/>
    <property type="match status" value="1"/>
</dbReference>
<dbReference type="PRINTS" id="PR00081">
    <property type="entry name" value="GDHRDH"/>
</dbReference>
<protein>
    <submittedName>
        <fullName evidence="3">Tropinone reductase-like</fullName>
    </submittedName>
</protein>
<dbReference type="EMBL" id="NKQK01000012">
    <property type="protein sequence ID" value="PSS15888.1"/>
    <property type="molecule type" value="Genomic_DNA"/>
</dbReference>
<dbReference type="GO" id="GO:0016616">
    <property type="term" value="F:oxidoreductase activity, acting on the CH-OH group of donors, NAD or NADP as acceptor"/>
    <property type="evidence" value="ECO:0007669"/>
    <property type="project" value="UniProtKB-ARBA"/>
</dbReference>
<dbReference type="AlphaFoldDB" id="A0A2R6QVV4"/>
<dbReference type="STRING" id="1590841.A0A2R6QVV4"/>
<dbReference type="Pfam" id="PF13561">
    <property type="entry name" value="adh_short_C2"/>
    <property type="match status" value="1"/>
</dbReference>
<evidence type="ECO:0000256" key="1">
    <source>
        <dbReference type="ARBA" id="ARBA00006484"/>
    </source>
</evidence>
<keyword evidence="4" id="KW-1185">Reference proteome</keyword>
<dbReference type="InterPro" id="IPR002347">
    <property type="entry name" value="SDR_fam"/>
</dbReference>
<organism evidence="3 4">
    <name type="scientific">Actinidia chinensis var. chinensis</name>
    <name type="common">Chinese soft-hair kiwi</name>
    <dbReference type="NCBI Taxonomy" id="1590841"/>
    <lineage>
        <taxon>Eukaryota</taxon>
        <taxon>Viridiplantae</taxon>
        <taxon>Streptophyta</taxon>
        <taxon>Embryophyta</taxon>
        <taxon>Tracheophyta</taxon>
        <taxon>Spermatophyta</taxon>
        <taxon>Magnoliopsida</taxon>
        <taxon>eudicotyledons</taxon>
        <taxon>Gunneridae</taxon>
        <taxon>Pentapetalae</taxon>
        <taxon>asterids</taxon>
        <taxon>Ericales</taxon>
        <taxon>Actinidiaceae</taxon>
        <taxon>Actinidia</taxon>
    </lineage>
</organism>
<name>A0A2R6QVV4_ACTCC</name>
<dbReference type="NCBIfam" id="NF005559">
    <property type="entry name" value="PRK07231.1"/>
    <property type="match status" value="1"/>
</dbReference>
<reference evidence="4" key="2">
    <citation type="journal article" date="2018" name="BMC Genomics">
        <title>A manually annotated Actinidia chinensis var. chinensis (kiwifruit) genome highlights the challenges associated with draft genomes and gene prediction in plants.</title>
        <authorList>
            <person name="Pilkington S.M."/>
            <person name="Crowhurst R."/>
            <person name="Hilario E."/>
            <person name="Nardozza S."/>
            <person name="Fraser L."/>
            <person name="Peng Y."/>
            <person name="Gunaseelan K."/>
            <person name="Simpson R."/>
            <person name="Tahir J."/>
            <person name="Deroles S.C."/>
            <person name="Templeton K."/>
            <person name="Luo Z."/>
            <person name="Davy M."/>
            <person name="Cheng C."/>
            <person name="McNeilage M."/>
            <person name="Scaglione D."/>
            <person name="Liu Y."/>
            <person name="Zhang Q."/>
            <person name="Datson P."/>
            <person name="De Silva N."/>
            <person name="Gardiner S.E."/>
            <person name="Bassett H."/>
            <person name="Chagne D."/>
            <person name="McCallum J."/>
            <person name="Dzierzon H."/>
            <person name="Deng C."/>
            <person name="Wang Y.Y."/>
            <person name="Barron L."/>
            <person name="Manako K."/>
            <person name="Bowen J."/>
            <person name="Foster T.M."/>
            <person name="Erridge Z.A."/>
            <person name="Tiffin H."/>
            <person name="Waite C.N."/>
            <person name="Davies K.M."/>
            <person name="Grierson E.P."/>
            <person name="Laing W.A."/>
            <person name="Kirk R."/>
            <person name="Chen X."/>
            <person name="Wood M."/>
            <person name="Montefiori M."/>
            <person name="Brummell D.A."/>
            <person name="Schwinn K.E."/>
            <person name="Catanach A."/>
            <person name="Fullerton C."/>
            <person name="Li D."/>
            <person name="Meiyalaghan S."/>
            <person name="Nieuwenhuizen N."/>
            <person name="Read N."/>
            <person name="Prakash R."/>
            <person name="Hunter D."/>
            <person name="Zhang H."/>
            <person name="McKenzie M."/>
            <person name="Knabel M."/>
            <person name="Harris A."/>
            <person name="Allan A.C."/>
            <person name="Gleave A."/>
            <person name="Chen A."/>
            <person name="Janssen B.J."/>
            <person name="Plunkett B."/>
            <person name="Ampomah-Dwamena C."/>
            <person name="Voogd C."/>
            <person name="Leif D."/>
            <person name="Lafferty D."/>
            <person name="Souleyre E.J.F."/>
            <person name="Varkonyi-Gasic E."/>
            <person name="Gambi F."/>
            <person name="Hanley J."/>
            <person name="Yao J.L."/>
            <person name="Cheung J."/>
            <person name="David K.M."/>
            <person name="Warren B."/>
            <person name="Marsh K."/>
            <person name="Snowden K.C."/>
            <person name="Lin-Wang K."/>
            <person name="Brian L."/>
            <person name="Martinez-Sanchez M."/>
            <person name="Wang M."/>
            <person name="Ileperuma N."/>
            <person name="Macnee N."/>
            <person name="Campin R."/>
            <person name="McAtee P."/>
            <person name="Drummond R.S.M."/>
            <person name="Espley R.V."/>
            <person name="Ireland H.S."/>
            <person name="Wu R."/>
            <person name="Atkinson R.G."/>
            <person name="Karunairetnam S."/>
            <person name="Bulley S."/>
            <person name="Chunkath S."/>
            <person name="Hanley Z."/>
            <person name="Storey R."/>
            <person name="Thrimawithana A.H."/>
            <person name="Thomson S."/>
            <person name="David C."/>
            <person name="Testolin R."/>
            <person name="Huang H."/>
            <person name="Hellens R.P."/>
            <person name="Schaffer R.J."/>
        </authorList>
    </citation>
    <scope>NUCLEOTIDE SEQUENCE [LARGE SCALE GENOMIC DNA]</scope>
    <source>
        <strain evidence="4">cv. Red5</strain>
    </source>
</reference>
<sequence length="274" mass="28908">MSTASSMASSNKRLEGKVAIITGGSSGLGESAVHLFWEHGAKVVIADIKDELGRAIAEKLGENACYIHCDVSKEEDIIHLIDTTVEKYGQLDIMYNNAGIVDRPFGSILDTSKDDLDRVLQVNLVGSFLGAKHAARVMVPQHQGCILFTASACTAIGGLSTHAYTVSKNGILGLVKNLAAELGQFGIRVNCISPSGVLTNLVPLTEAEKAQAEMMGAKLANLQGKILKAEDVAKSALFLASDDASYISGLNLLVDGGVSVVNPSTWKLIGLIRD</sequence>
<dbReference type="Gene3D" id="3.40.50.720">
    <property type="entry name" value="NAD(P)-binding Rossmann-like Domain"/>
    <property type="match status" value="1"/>
</dbReference>
<comment type="caution">
    <text evidence="3">The sequence shown here is derived from an EMBL/GenBank/DDBJ whole genome shotgun (WGS) entry which is preliminary data.</text>
</comment>
<dbReference type="InterPro" id="IPR036291">
    <property type="entry name" value="NAD(P)-bd_dom_sf"/>
</dbReference>
<dbReference type="PRINTS" id="PR00080">
    <property type="entry name" value="SDRFAMILY"/>
</dbReference>
<dbReference type="Proteomes" id="UP000241394">
    <property type="component" value="Chromosome LG12"/>
</dbReference>
<evidence type="ECO:0000256" key="2">
    <source>
        <dbReference type="ARBA" id="ARBA00023002"/>
    </source>
</evidence>
<evidence type="ECO:0000313" key="3">
    <source>
        <dbReference type="EMBL" id="PSS15888.1"/>
    </source>
</evidence>
<comment type="similarity">
    <text evidence="1">Belongs to the short-chain dehydrogenases/reductases (SDR) family.</text>
</comment>
<accession>A0A2R6QVV4</accession>
<dbReference type="FunFam" id="3.40.50.720:FF:000084">
    <property type="entry name" value="Short-chain dehydrogenase reductase"/>
    <property type="match status" value="1"/>
</dbReference>
<dbReference type="Gramene" id="PSS15888">
    <property type="protein sequence ID" value="PSS15888"/>
    <property type="gene ID" value="CEY00_Acc13381"/>
</dbReference>
<gene>
    <name evidence="3" type="ORF">CEY00_Acc13381</name>
</gene>
<evidence type="ECO:0000313" key="4">
    <source>
        <dbReference type="Proteomes" id="UP000241394"/>
    </source>
</evidence>
<dbReference type="OMA" id="IIRRHDA"/>
<dbReference type="PROSITE" id="PS00061">
    <property type="entry name" value="ADH_SHORT"/>
    <property type="match status" value="1"/>
</dbReference>
<dbReference type="SUPFAM" id="SSF51735">
    <property type="entry name" value="NAD(P)-binding Rossmann-fold domains"/>
    <property type="match status" value="1"/>
</dbReference>
<dbReference type="PANTHER" id="PTHR43180:SF37">
    <property type="entry name" value="TROPINONE REDUCTASE-LIKE 2"/>
    <property type="match status" value="1"/>
</dbReference>
<proteinExistence type="inferred from homology"/>
<dbReference type="OrthoDB" id="294295at2759"/>
<dbReference type="InParanoid" id="A0A2R6QVV4"/>